<organism evidence="2 3">
    <name type="scientific">Polarella glacialis</name>
    <name type="common">Dinoflagellate</name>
    <dbReference type="NCBI Taxonomy" id="89957"/>
    <lineage>
        <taxon>Eukaryota</taxon>
        <taxon>Sar</taxon>
        <taxon>Alveolata</taxon>
        <taxon>Dinophyceae</taxon>
        <taxon>Suessiales</taxon>
        <taxon>Suessiaceae</taxon>
        <taxon>Polarella</taxon>
    </lineage>
</organism>
<feature type="compositionally biased region" description="Basic and acidic residues" evidence="1">
    <location>
        <begin position="1"/>
        <end position="13"/>
    </location>
</feature>
<dbReference type="AlphaFoldDB" id="A0A813E3L1"/>
<accession>A0A813E3L1</accession>
<reference evidence="2" key="1">
    <citation type="submission" date="2021-02" db="EMBL/GenBank/DDBJ databases">
        <authorList>
            <person name="Dougan E. K."/>
            <person name="Rhodes N."/>
            <person name="Thang M."/>
            <person name="Chan C."/>
        </authorList>
    </citation>
    <scope>NUCLEOTIDE SEQUENCE</scope>
</reference>
<evidence type="ECO:0000313" key="3">
    <source>
        <dbReference type="Proteomes" id="UP000654075"/>
    </source>
</evidence>
<feature type="non-terminal residue" evidence="2">
    <location>
        <position position="72"/>
    </location>
</feature>
<sequence length="72" mass="8309">SASRDAMAEDHVAHFPGSSPETMDDLRQECAMLRGQVGGLEADNAELQTMVRQWRKWYANTYRPQIEYFDTE</sequence>
<feature type="non-terminal residue" evidence="2">
    <location>
        <position position="1"/>
    </location>
</feature>
<gene>
    <name evidence="2" type="ORF">PGLA1383_LOCUS15047</name>
</gene>
<evidence type="ECO:0000256" key="1">
    <source>
        <dbReference type="SAM" id="MobiDB-lite"/>
    </source>
</evidence>
<evidence type="ECO:0000313" key="2">
    <source>
        <dbReference type="EMBL" id="CAE8596585.1"/>
    </source>
</evidence>
<evidence type="ECO:0008006" key="4">
    <source>
        <dbReference type="Google" id="ProtNLM"/>
    </source>
</evidence>
<dbReference type="EMBL" id="CAJNNV010008738">
    <property type="protein sequence ID" value="CAE8596585.1"/>
    <property type="molecule type" value="Genomic_DNA"/>
</dbReference>
<feature type="region of interest" description="Disordered" evidence="1">
    <location>
        <begin position="1"/>
        <end position="23"/>
    </location>
</feature>
<protein>
    <recommendedName>
        <fullName evidence="4">V-type proton ATPase subunit a</fullName>
    </recommendedName>
</protein>
<name>A0A813E3L1_POLGL</name>
<comment type="caution">
    <text evidence="2">The sequence shown here is derived from an EMBL/GenBank/DDBJ whole genome shotgun (WGS) entry which is preliminary data.</text>
</comment>
<keyword evidence="3" id="KW-1185">Reference proteome</keyword>
<dbReference type="Proteomes" id="UP000654075">
    <property type="component" value="Unassembled WGS sequence"/>
</dbReference>
<proteinExistence type="predicted"/>